<feature type="domain" description="Ribonucleotide reductase large subunit C-terminal" evidence="15">
    <location>
        <begin position="161"/>
        <end position="701"/>
    </location>
</feature>
<evidence type="ECO:0000256" key="1">
    <source>
        <dbReference type="ARBA" id="ARBA00001922"/>
    </source>
</evidence>
<dbReference type="GO" id="GO:0000166">
    <property type="term" value="F:nucleotide binding"/>
    <property type="evidence" value="ECO:0007669"/>
    <property type="project" value="UniProtKB-KW"/>
</dbReference>
<dbReference type="SUPFAM" id="SSF51998">
    <property type="entry name" value="PFL-like glycyl radical enzymes"/>
    <property type="match status" value="1"/>
</dbReference>
<dbReference type="RefSeq" id="WP_338200832.1">
    <property type="nucleotide sequence ID" value="NZ_JAEKNR010000094.1"/>
</dbReference>
<feature type="region of interest" description="Disordered" evidence="14">
    <location>
        <begin position="1"/>
        <end position="25"/>
    </location>
</feature>
<feature type="domain" description="TSCPD" evidence="17">
    <location>
        <begin position="748"/>
        <end position="851"/>
    </location>
</feature>
<evidence type="ECO:0000256" key="11">
    <source>
        <dbReference type="ARBA" id="ARBA00025437"/>
    </source>
</evidence>
<dbReference type="InterPro" id="IPR024434">
    <property type="entry name" value="TSCPD_dom"/>
</dbReference>
<evidence type="ECO:0000256" key="12">
    <source>
        <dbReference type="ARBA" id="ARBA00047754"/>
    </source>
</evidence>
<dbReference type="AlphaFoldDB" id="A0A934K7U6"/>
<evidence type="ECO:0000256" key="4">
    <source>
        <dbReference type="ARBA" id="ARBA00014409"/>
    </source>
</evidence>
<dbReference type="InterPro" id="IPR050862">
    <property type="entry name" value="RdRp_reductase_class-2"/>
</dbReference>
<evidence type="ECO:0000256" key="3">
    <source>
        <dbReference type="ARBA" id="ARBA00012274"/>
    </source>
</evidence>
<dbReference type="PRINTS" id="PR01183">
    <property type="entry name" value="RIBORDTASEM1"/>
</dbReference>
<feature type="region of interest" description="Disordered" evidence="14">
    <location>
        <begin position="875"/>
        <end position="898"/>
    </location>
</feature>
<accession>A0A934K7U6</accession>
<evidence type="ECO:0000256" key="13">
    <source>
        <dbReference type="RuleBase" id="RU364064"/>
    </source>
</evidence>
<feature type="domain" description="Ribonucleotide reductase class II vitamin B12-dependent N-terminal" evidence="16">
    <location>
        <begin position="47"/>
        <end position="139"/>
    </location>
</feature>
<proteinExistence type="inferred from homology"/>
<dbReference type="Pfam" id="PF02867">
    <property type="entry name" value="Ribonuc_red_lgC"/>
    <property type="match status" value="1"/>
</dbReference>
<sequence>MAKNVVDVAAGRSRQEGNGAGSERGLQFERYFTPPESSAYDLIEWDRRTASITSEKGTVIFEQKDVEVPSSWSQLAINVVAQKYFRGHLGSPDRESSVQQLVDRVVDTLARWGVEGGYFATEPDAANWSEDLRWLLATQHASFNSPVWFNIGVAGRAQQASACFINSVQDTMESILELVKTEGMLFKFGSGTGTNLSVLRSSKESLAGGGTASGPVSFMRGYDSFAGSIKSGGTTRRAAKMVILNADHPDILEFVGCKAEEEKKAWALIEAGFEAGFNVPGGAYDSVQFQNANHSVRVTDEFMRAVEEDADWLTHAVTDGRPLDRYQAREVWKSIAEAAWICGDPGLQFDTTIQDWNCVPGSGRINATNPCSEFVFVDDTACNLLSLNLMKFQDADGRFDVDKFQHAIDVTFTAQEILVSNASYPTPGIAKNSERLRPLGLGYANLGALLMSLGLAYDSDEGRSYAAGITGIMTGRAYAQSSRMAAVKGPFADYEQNREAMLAVIGKHRAAAHRLTGEGVGDDVVAAARTSWDETLALGEKHGYRNAQATVLAPTGTIGLMMDCDTTGIEPDLALVKYKKLVGGGLLKMVNSTVPQALRKLGYGEDVVKETVEYIDEHDTIEGAPNLQDQHLKVFDCAFKPVNGQRSIAPMGHVRMMAAVQPFISGSQSKTVNMPTEASVEDIAQTYMESWKLGLKCIAIYRDGCKRSQPLSTSMKDRKDVKAAIVEAPKETSAETAVEARPVRRRLPDERQSLTHKFDIQGHEGYITVGLYPDGTPGEIFLTMAKEGSTISGLMDAFATQTSLALQYGVPLRVMVNKFSHMRFEPNGFTRNPEIPMAKSLIDYIYRWLASRFLDAEDQEAVGIVRRDLAPAAPTSTEIAPAAQAPASGPRAVADTGNGHAAPTQRLTFVVNADAPACSECGSITVRSGACYKCMNCGATTGCS</sequence>
<dbReference type="Gene3D" id="3.20.70.20">
    <property type="match status" value="1"/>
</dbReference>
<dbReference type="InterPro" id="IPR013678">
    <property type="entry name" value="RNR_2_N"/>
</dbReference>
<dbReference type="Pfam" id="PF08471">
    <property type="entry name" value="Ribonuc_red_2_N"/>
    <property type="match status" value="1"/>
</dbReference>
<comment type="cofactor">
    <cofactor evidence="1 13">
        <name>adenosylcob(III)alamin</name>
        <dbReference type="ChEBI" id="CHEBI:18408"/>
    </cofactor>
</comment>
<reference evidence="18" key="1">
    <citation type="submission" date="2020-10" db="EMBL/GenBank/DDBJ databases">
        <title>Ca. Dormibacterota MAGs.</title>
        <authorList>
            <person name="Montgomery K."/>
        </authorList>
    </citation>
    <scope>NUCLEOTIDE SEQUENCE [LARGE SCALE GENOMIC DNA]</scope>
    <source>
        <strain evidence="18">SC8812_S17_10</strain>
    </source>
</reference>
<evidence type="ECO:0000256" key="2">
    <source>
        <dbReference type="ARBA" id="ARBA00007405"/>
    </source>
</evidence>
<dbReference type="GO" id="GO:0004748">
    <property type="term" value="F:ribonucleoside-diphosphate reductase activity, thioredoxin disulfide as acceptor"/>
    <property type="evidence" value="ECO:0007669"/>
    <property type="project" value="UniProtKB-EC"/>
</dbReference>
<evidence type="ECO:0000313" key="18">
    <source>
        <dbReference type="EMBL" id="MBJ7598096.1"/>
    </source>
</evidence>
<gene>
    <name evidence="18" type="ORF">JF922_08420</name>
</gene>
<dbReference type="NCBIfam" id="TIGR02504">
    <property type="entry name" value="NrdJ_Z"/>
    <property type="match status" value="1"/>
</dbReference>
<keyword evidence="19" id="KW-1185">Reference proteome</keyword>
<evidence type="ECO:0000256" key="8">
    <source>
        <dbReference type="ARBA" id="ARBA00023002"/>
    </source>
</evidence>
<keyword evidence="8 13" id="KW-0560">Oxidoreductase</keyword>
<dbReference type="PANTHER" id="PTHR43371:SF1">
    <property type="entry name" value="RIBONUCLEOSIDE-DIPHOSPHATE REDUCTASE"/>
    <property type="match status" value="1"/>
</dbReference>
<keyword evidence="6 13" id="KW-0237">DNA synthesis</keyword>
<evidence type="ECO:0000259" key="17">
    <source>
        <dbReference type="Pfam" id="PF12637"/>
    </source>
</evidence>
<keyword evidence="9" id="KW-1015">Disulfide bond</keyword>
<evidence type="ECO:0000259" key="16">
    <source>
        <dbReference type="Pfam" id="PF08471"/>
    </source>
</evidence>
<protein>
    <recommendedName>
        <fullName evidence="4 13">Vitamin B12-dependent ribonucleotide reductase</fullName>
        <ecNumber evidence="3 13">1.17.4.1</ecNumber>
    </recommendedName>
</protein>
<dbReference type="CDD" id="cd02888">
    <property type="entry name" value="RNR_II_dimer"/>
    <property type="match status" value="1"/>
</dbReference>
<dbReference type="GO" id="GO:0031419">
    <property type="term" value="F:cobalamin binding"/>
    <property type="evidence" value="ECO:0007669"/>
    <property type="project" value="UniProtKB-KW"/>
</dbReference>
<dbReference type="Pfam" id="PF12637">
    <property type="entry name" value="TSCPD"/>
    <property type="match status" value="1"/>
</dbReference>
<dbReference type="GO" id="GO:0071897">
    <property type="term" value="P:DNA biosynthetic process"/>
    <property type="evidence" value="ECO:0007669"/>
    <property type="project" value="UniProtKB-KW"/>
</dbReference>
<evidence type="ECO:0000313" key="19">
    <source>
        <dbReference type="Proteomes" id="UP000612893"/>
    </source>
</evidence>
<dbReference type="EMBL" id="JAEKNR010000094">
    <property type="protein sequence ID" value="MBJ7598096.1"/>
    <property type="molecule type" value="Genomic_DNA"/>
</dbReference>
<dbReference type="Proteomes" id="UP000612893">
    <property type="component" value="Unassembled WGS sequence"/>
</dbReference>
<organism evidence="18 19">
    <name type="scientific">Candidatus Nephthysia bennettiae</name>
    <dbReference type="NCBI Taxonomy" id="3127016"/>
    <lineage>
        <taxon>Bacteria</taxon>
        <taxon>Bacillati</taxon>
        <taxon>Candidatus Dormiibacterota</taxon>
        <taxon>Candidatus Dormibacteria</taxon>
        <taxon>Candidatus Dormibacterales</taxon>
        <taxon>Candidatus Dormibacteraceae</taxon>
        <taxon>Candidatus Nephthysia</taxon>
    </lineage>
</organism>
<evidence type="ECO:0000256" key="14">
    <source>
        <dbReference type="SAM" id="MobiDB-lite"/>
    </source>
</evidence>
<evidence type="ECO:0000259" key="15">
    <source>
        <dbReference type="Pfam" id="PF02867"/>
    </source>
</evidence>
<evidence type="ECO:0000256" key="9">
    <source>
        <dbReference type="ARBA" id="ARBA00023157"/>
    </source>
</evidence>
<evidence type="ECO:0000256" key="7">
    <source>
        <dbReference type="ARBA" id="ARBA00022741"/>
    </source>
</evidence>
<dbReference type="NCBIfam" id="NF005122">
    <property type="entry name" value="PRK06556.1"/>
    <property type="match status" value="1"/>
</dbReference>
<dbReference type="PANTHER" id="PTHR43371">
    <property type="entry name" value="VITAMIN B12-DEPENDENT RIBONUCLEOTIDE REDUCTASE"/>
    <property type="match status" value="1"/>
</dbReference>
<keyword evidence="5 13" id="KW-0846">Cobalamin</keyword>
<comment type="catalytic activity">
    <reaction evidence="12 13">
        <text>a 2'-deoxyribonucleoside 5'-diphosphate + [thioredoxin]-disulfide + H2O = a ribonucleoside 5'-diphosphate + [thioredoxin]-dithiol</text>
        <dbReference type="Rhea" id="RHEA:23252"/>
        <dbReference type="Rhea" id="RHEA-COMP:10698"/>
        <dbReference type="Rhea" id="RHEA-COMP:10700"/>
        <dbReference type="ChEBI" id="CHEBI:15377"/>
        <dbReference type="ChEBI" id="CHEBI:29950"/>
        <dbReference type="ChEBI" id="CHEBI:50058"/>
        <dbReference type="ChEBI" id="CHEBI:57930"/>
        <dbReference type="ChEBI" id="CHEBI:73316"/>
        <dbReference type="EC" id="1.17.4.1"/>
    </reaction>
</comment>
<dbReference type="InterPro" id="IPR000788">
    <property type="entry name" value="RNR_lg_C"/>
</dbReference>
<comment type="caution">
    <text evidence="18">The sequence shown here is derived from an EMBL/GenBank/DDBJ whole genome shotgun (WGS) entry which is preliminary data.</text>
</comment>
<evidence type="ECO:0000256" key="5">
    <source>
        <dbReference type="ARBA" id="ARBA00022628"/>
    </source>
</evidence>
<comment type="function">
    <text evidence="11 13">Catalyzes the reduction of ribonucleotides to deoxyribonucleotides. May function to provide a pool of deoxyribonucleotide precursors for DNA repair during oxygen limitation and/or for immediate growth after restoration of oxygen.</text>
</comment>
<keyword evidence="10 13" id="KW-0170">Cobalt</keyword>
<keyword evidence="7 13" id="KW-0547">Nucleotide-binding</keyword>
<name>A0A934K7U6_9BACT</name>
<comment type="similarity">
    <text evidence="2 13">Belongs to the ribonucleoside diphosphate reductase class-2 family.</text>
</comment>
<evidence type="ECO:0000256" key="10">
    <source>
        <dbReference type="ARBA" id="ARBA00023285"/>
    </source>
</evidence>
<dbReference type="InterPro" id="IPR013344">
    <property type="entry name" value="RNR_NrdJ/NrdZ"/>
</dbReference>
<evidence type="ECO:0000256" key="6">
    <source>
        <dbReference type="ARBA" id="ARBA00022634"/>
    </source>
</evidence>
<dbReference type="EC" id="1.17.4.1" evidence="3 13"/>